<sequence>MDLIKISQAVKDVLSLLNIDVTRLSAFDDTPTLEPFALECIAEAYKRGYLSRDKLSSTLQESHIRIGAAVGHYVWLRPAVVPHKVAILGSLLMGQYYCVDDCCFSSQSLVEYGARLVAGRSQLDKGLDHITEVNCELADMYPAVVGDMLRMSHQAYMTGNYLEGQMASEKGLRWTVQKDTPLFPTIMKTMTSVATSLYLLSFPPDLHFTSYLQTIPDGIIVHINTADIMSYYKEAIDQEFNRVEQIAQLHHITGSEMLESLVTSTTVSHSRVLRSLLEADPSGRLASCHEKAIQGFVTFQALHHRYKLRKLGVIPVA</sequence>
<comment type="caution">
    <text evidence="3">The sequence shown here is derived from an EMBL/GenBank/DDBJ whole genome shotgun (WGS) entry which is preliminary data.</text>
</comment>
<organism evidence="3 4">
    <name type="scientific">Mycena indigotica</name>
    <dbReference type="NCBI Taxonomy" id="2126181"/>
    <lineage>
        <taxon>Eukaryota</taxon>
        <taxon>Fungi</taxon>
        <taxon>Dikarya</taxon>
        <taxon>Basidiomycota</taxon>
        <taxon>Agaricomycotina</taxon>
        <taxon>Agaricomycetes</taxon>
        <taxon>Agaricomycetidae</taxon>
        <taxon>Agaricales</taxon>
        <taxon>Marasmiineae</taxon>
        <taxon>Mycenaceae</taxon>
        <taxon>Mycena</taxon>
    </lineage>
</organism>
<proteinExistence type="inferred from homology"/>
<dbReference type="GeneID" id="59342510"/>
<keyword evidence="2" id="KW-0456">Lyase</keyword>
<protein>
    <submittedName>
        <fullName evidence="3">Terpenoid synthase</fullName>
    </submittedName>
</protein>
<gene>
    <name evidence="3" type="ORF">MIND_00313700</name>
</gene>
<dbReference type="Proteomes" id="UP000636479">
    <property type="component" value="Unassembled WGS sequence"/>
</dbReference>
<name>A0A8H6WEG1_9AGAR</name>
<dbReference type="OrthoDB" id="2998174at2759"/>
<evidence type="ECO:0000256" key="2">
    <source>
        <dbReference type="ARBA" id="ARBA00023239"/>
    </source>
</evidence>
<evidence type="ECO:0000313" key="4">
    <source>
        <dbReference type="Proteomes" id="UP000636479"/>
    </source>
</evidence>
<evidence type="ECO:0000256" key="1">
    <source>
        <dbReference type="ARBA" id="ARBA00007946"/>
    </source>
</evidence>
<dbReference type="GO" id="GO:0016838">
    <property type="term" value="F:carbon-oxygen lyase activity, acting on phosphates"/>
    <property type="evidence" value="ECO:0007669"/>
    <property type="project" value="InterPro"/>
</dbReference>
<keyword evidence="4" id="KW-1185">Reference proteome</keyword>
<dbReference type="InterPro" id="IPR024652">
    <property type="entry name" value="Trichodiene_synth"/>
</dbReference>
<comment type="similarity">
    <text evidence="1">Belongs to the trichodiene synthase family.</text>
</comment>
<dbReference type="InterPro" id="IPR008949">
    <property type="entry name" value="Isoprenoid_synthase_dom_sf"/>
</dbReference>
<dbReference type="AlphaFoldDB" id="A0A8H6WEG1"/>
<dbReference type="RefSeq" id="XP_037222879.1">
    <property type="nucleotide sequence ID" value="XM_037359994.1"/>
</dbReference>
<evidence type="ECO:0000313" key="3">
    <source>
        <dbReference type="EMBL" id="KAF7309429.1"/>
    </source>
</evidence>
<dbReference type="Pfam" id="PF06330">
    <property type="entry name" value="TRI5"/>
    <property type="match status" value="1"/>
</dbReference>
<accession>A0A8H6WEG1</accession>
<reference evidence="3" key="1">
    <citation type="submission" date="2020-05" db="EMBL/GenBank/DDBJ databases">
        <title>Mycena genomes resolve the evolution of fungal bioluminescence.</title>
        <authorList>
            <person name="Tsai I.J."/>
        </authorList>
    </citation>
    <scope>NUCLEOTIDE SEQUENCE</scope>
    <source>
        <strain evidence="3">171206Taipei</strain>
    </source>
</reference>
<dbReference type="EMBL" id="JACAZF010000003">
    <property type="protein sequence ID" value="KAF7309429.1"/>
    <property type="molecule type" value="Genomic_DNA"/>
</dbReference>
<dbReference type="Gene3D" id="1.10.600.10">
    <property type="entry name" value="Farnesyl Diphosphate Synthase"/>
    <property type="match status" value="1"/>
</dbReference>